<protein>
    <submittedName>
        <fullName evidence="2">Protein containing Acyl-CoA dehydrogenase</fullName>
        <ecNumber evidence="2">1.3.99.-</ecNumber>
    </submittedName>
</protein>
<dbReference type="AlphaFoldDB" id="A0A176S2W2"/>
<dbReference type="GO" id="GO:0003995">
    <property type="term" value="F:acyl-CoA dehydrogenase activity"/>
    <property type="evidence" value="ECO:0007669"/>
    <property type="project" value="TreeGrafter"/>
</dbReference>
<dbReference type="InterPro" id="IPR013786">
    <property type="entry name" value="AcylCoA_DH/ox_N"/>
</dbReference>
<dbReference type="Proteomes" id="UP000076962">
    <property type="component" value="Unassembled WGS sequence"/>
</dbReference>
<keyword evidence="2" id="KW-0560">Oxidoreductase</keyword>
<sequence length="82" mass="9075">MKIELTPQHVQGQESFRAFLDKEIAPYVDQYDREECVPPETIKKLADVGYLGAIIPKEYGGQGIDAITFGLLCEEIGRCSAA</sequence>
<dbReference type="PANTHER" id="PTHR43884:SF12">
    <property type="entry name" value="ISOVALERYL-COA DEHYDROGENASE, MITOCHONDRIAL-RELATED"/>
    <property type="match status" value="1"/>
</dbReference>
<dbReference type="EC" id="1.3.99.-" evidence="2"/>
<organism evidence="2 3">
    <name type="scientific">Candidatus Thiomargarita nelsonii</name>
    <dbReference type="NCBI Taxonomy" id="1003181"/>
    <lineage>
        <taxon>Bacteria</taxon>
        <taxon>Pseudomonadati</taxon>
        <taxon>Pseudomonadota</taxon>
        <taxon>Gammaproteobacteria</taxon>
        <taxon>Thiotrichales</taxon>
        <taxon>Thiotrichaceae</taxon>
        <taxon>Thiomargarita</taxon>
    </lineage>
</organism>
<dbReference type="EMBL" id="LUTY01001088">
    <property type="protein sequence ID" value="OAD22229.1"/>
    <property type="molecule type" value="Genomic_DNA"/>
</dbReference>
<dbReference type="Pfam" id="PF02771">
    <property type="entry name" value="Acyl-CoA_dh_N"/>
    <property type="match status" value="1"/>
</dbReference>
<dbReference type="GO" id="GO:0050660">
    <property type="term" value="F:flavin adenine dinucleotide binding"/>
    <property type="evidence" value="ECO:0007669"/>
    <property type="project" value="InterPro"/>
</dbReference>
<evidence type="ECO:0000313" key="3">
    <source>
        <dbReference type="Proteomes" id="UP000076962"/>
    </source>
</evidence>
<dbReference type="InterPro" id="IPR009100">
    <property type="entry name" value="AcylCoA_DH/oxidase_NM_dom_sf"/>
</dbReference>
<feature type="domain" description="Acyl-CoA dehydrogenase/oxidase N-terminal" evidence="1">
    <location>
        <begin position="6"/>
        <end position="81"/>
    </location>
</feature>
<proteinExistence type="predicted"/>
<dbReference type="PANTHER" id="PTHR43884">
    <property type="entry name" value="ACYL-COA DEHYDROGENASE"/>
    <property type="match status" value="1"/>
</dbReference>
<dbReference type="SUPFAM" id="SSF56645">
    <property type="entry name" value="Acyl-CoA dehydrogenase NM domain-like"/>
    <property type="match status" value="1"/>
</dbReference>
<evidence type="ECO:0000259" key="1">
    <source>
        <dbReference type="Pfam" id="PF02771"/>
    </source>
</evidence>
<gene>
    <name evidence="2" type="ORF">THIOM_001977</name>
</gene>
<comment type="caution">
    <text evidence="2">The sequence shown here is derived from an EMBL/GenBank/DDBJ whole genome shotgun (WGS) entry which is preliminary data.</text>
</comment>
<feature type="non-terminal residue" evidence="2">
    <location>
        <position position="82"/>
    </location>
</feature>
<dbReference type="InterPro" id="IPR037069">
    <property type="entry name" value="AcylCoA_DH/ox_N_sf"/>
</dbReference>
<keyword evidence="3" id="KW-1185">Reference proteome</keyword>
<name>A0A176S2W2_9GAMM</name>
<accession>A0A176S2W2</accession>
<evidence type="ECO:0000313" key="2">
    <source>
        <dbReference type="EMBL" id="OAD22229.1"/>
    </source>
</evidence>
<dbReference type="Gene3D" id="1.10.540.10">
    <property type="entry name" value="Acyl-CoA dehydrogenase/oxidase, N-terminal domain"/>
    <property type="match status" value="1"/>
</dbReference>
<reference evidence="2 3" key="1">
    <citation type="submission" date="2016-05" db="EMBL/GenBank/DDBJ databases">
        <title>Single-cell genome of chain-forming Candidatus Thiomargarita nelsonii and comparison to other large sulfur-oxidizing bacteria.</title>
        <authorList>
            <person name="Winkel M."/>
            <person name="Salman V."/>
            <person name="Woyke T."/>
            <person name="Schulz-Vogt H."/>
            <person name="Richter M."/>
            <person name="Flood B."/>
            <person name="Bailey J."/>
            <person name="Amann R."/>
            <person name="Mussmann M."/>
        </authorList>
    </citation>
    <scope>NUCLEOTIDE SEQUENCE [LARGE SCALE GENOMIC DNA]</scope>
    <source>
        <strain evidence="2 3">THI036</strain>
    </source>
</reference>